<dbReference type="EMBL" id="LBVU01000004">
    <property type="protein sequence ID" value="KKQ91722.1"/>
    <property type="molecule type" value="Genomic_DNA"/>
</dbReference>
<dbReference type="InterPro" id="IPR013216">
    <property type="entry name" value="Methyltransf_11"/>
</dbReference>
<evidence type="ECO:0000256" key="3">
    <source>
        <dbReference type="ARBA" id="ARBA00022679"/>
    </source>
</evidence>
<evidence type="ECO:0000313" key="7">
    <source>
        <dbReference type="Proteomes" id="UP000034774"/>
    </source>
</evidence>
<dbReference type="GO" id="GO:0032259">
    <property type="term" value="P:methylation"/>
    <property type="evidence" value="ECO:0007669"/>
    <property type="project" value="UniProtKB-KW"/>
</dbReference>
<name>A0A0G0LL10_9BACT</name>
<evidence type="ECO:0000313" key="6">
    <source>
        <dbReference type="EMBL" id="KKQ91722.1"/>
    </source>
</evidence>
<evidence type="ECO:0000256" key="4">
    <source>
        <dbReference type="ARBA" id="ARBA00025707"/>
    </source>
</evidence>
<evidence type="ECO:0000259" key="5">
    <source>
        <dbReference type="Pfam" id="PF08241"/>
    </source>
</evidence>
<comment type="caution">
    <text evidence="6">The sequence shown here is derived from an EMBL/GenBank/DDBJ whole genome shotgun (WGS) entry which is preliminary data.</text>
</comment>
<feature type="domain" description="Methyltransferase type 11" evidence="5">
    <location>
        <begin position="85"/>
        <end position="177"/>
    </location>
</feature>
<dbReference type="InterPro" id="IPR029063">
    <property type="entry name" value="SAM-dependent_MTases_sf"/>
</dbReference>
<dbReference type="Gene3D" id="3.40.50.150">
    <property type="entry name" value="Vaccinia Virus protein VP39"/>
    <property type="match status" value="1"/>
</dbReference>
<reference evidence="6 7" key="1">
    <citation type="journal article" date="2015" name="Nature">
        <title>rRNA introns, odd ribosomes, and small enigmatic genomes across a large radiation of phyla.</title>
        <authorList>
            <person name="Brown C.T."/>
            <person name="Hug L.A."/>
            <person name="Thomas B.C."/>
            <person name="Sharon I."/>
            <person name="Castelle C.J."/>
            <person name="Singh A."/>
            <person name="Wilkins M.J."/>
            <person name="Williams K.H."/>
            <person name="Banfield J.F."/>
        </authorList>
    </citation>
    <scope>NUCLEOTIDE SEQUENCE [LARGE SCALE GENOMIC DNA]</scope>
</reference>
<dbReference type="STRING" id="1618572.UT17_C0004G0070"/>
<dbReference type="AlphaFoldDB" id="A0A0G0LL10"/>
<organism evidence="6 7">
    <name type="scientific">Candidatus Woesebacteria bacterium GW2011_GWB1_39_10</name>
    <dbReference type="NCBI Taxonomy" id="1618572"/>
    <lineage>
        <taxon>Bacteria</taxon>
        <taxon>Candidatus Woeseibacteriota</taxon>
    </lineage>
</organism>
<dbReference type="PATRIC" id="fig|1618572.3.peg.790"/>
<keyword evidence="2 6" id="KW-0489">Methyltransferase</keyword>
<keyword evidence="3 6" id="KW-0808">Transferase</keyword>
<gene>
    <name evidence="6" type="ORF">UT17_C0004G0070</name>
</gene>
<proteinExistence type="predicted"/>
<dbReference type="GO" id="GO:0008757">
    <property type="term" value="F:S-adenosylmethionine-dependent methyltransferase activity"/>
    <property type="evidence" value="ECO:0007669"/>
    <property type="project" value="InterPro"/>
</dbReference>
<dbReference type="SUPFAM" id="SSF53335">
    <property type="entry name" value="S-adenosyl-L-methionine-dependent methyltransferases"/>
    <property type="match status" value="1"/>
</dbReference>
<sequence>MKYIVNTQNLFEAENVRDNLAKSRRNKKFKDSYSTMFVAEKDLNTPKFWNRINSIGHKDLVSSSIYKDKVKQILKMLKAGYGNLLDVGVGTGEVEKSLQNSKYNLFGIDIASSTIKIISRKLIGTYKIGNILKIPFNRESMDVILALDVLEHLPTNSTFRAYSEFSRVLKKNGKLIISVPLNEGLELMLEKGTNPNGHLRAYTSEILKYELEMSGYKVLEEHFLYAFRKYYLLKKLILKLLPIQIRKPNLMILVAQKK</sequence>
<protein>
    <submittedName>
        <fullName evidence="6">Methyltransferase</fullName>
    </submittedName>
</protein>
<dbReference type="Pfam" id="PF08241">
    <property type="entry name" value="Methyltransf_11"/>
    <property type="match status" value="1"/>
</dbReference>
<dbReference type="PANTHER" id="PTHR44307:SF2">
    <property type="entry name" value="PHOSPHOETHANOLAMINE METHYLTRANSFERASE ISOFORM X1"/>
    <property type="match status" value="1"/>
</dbReference>
<comment type="pathway">
    <text evidence="4">Phospholipid metabolism.</text>
</comment>
<accession>A0A0G0LL10</accession>
<evidence type="ECO:0000256" key="1">
    <source>
        <dbReference type="ARBA" id="ARBA00005189"/>
    </source>
</evidence>
<dbReference type="CDD" id="cd02440">
    <property type="entry name" value="AdoMet_MTases"/>
    <property type="match status" value="1"/>
</dbReference>
<evidence type="ECO:0000256" key="2">
    <source>
        <dbReference type="ARBA" id="ARBA00022603"/>
    </source>
</evidence>
<comment type="pathway">
    <text evidence="1">Lipid metabolism.</text>
</comment>
<dbReference type="Proteomes" id="UP000034774">
    <property type="component" value="Unassembled WGS sequence"/>
</dbReference>
<dbReference type="PANTHER" id="PTHR44307">
    <property type="entry name" value="PHOSPHOETHANOLAMINE METHYLTRANSFERASE"/>
    <property type="match status" value="1"/>
</dbReference>